<gene>
    <name evidence="2" type="ORF">HAX54_005876</name>
</gene>
<sequence length="242" mass="27586">MENRRRKSNSGDKFSFPIIIPVQEGQEMEFEFSGSVSPGSPKSPADHLFFKGRLLPHYFPSQPASNINSPISFSRSTSRTSSVSSRDSLWSSRSNSTNSRSSCSSSARTSTSESSERKLINQGKNSAFAMYRNSSNNMNSSSTLHTTGISQKWQFIVTPAPVMKKKHQFSARAMKKKSQFVTKSQKQSAKGCKELKSRKQRKENGKRKVRFWFLRRVFRKFISACRECHAMEPTRRERVSCR</sequence>
<feature type="region of interest" description="Disordered" evidence="1">
    <location>
        <begin position="66"/>
        <end position="121"/>
    </location>
</feature>
<keyword evidence="3" id="KW-1185">Reference proteome</keyword>
<dbReference type="PANTHER" id="PTHR33312:SF35">
    <property type="entry name" value="TPRXL"/>
    <property type="match status" value="1"/>
</dbReference>
<protein>
    <submittedName>
        <fullName evidence="2">Uncharacterized protein</fullName>
    </submittedName>
</protein>
<evidence type="ECO:0000313" key="2">
    <source>
        <dbReference type="EMBL" id="MCD7468078.1"/>
    </source>
</evidence>
<accession>A0ABS8TAX4</accession>
<evidence type="ECO:0000256" key="1">
    <source>
        <dbReference type="SAM" id="MobiDB-lite"/>
    </source>
</evidence>
<dbReference type="Proteomes" id="UP000823775">
    <property type="component" value="Unassembled WGS sequence"/>
</dbReference>
<evidence type="ECO:0000313" key="3">
    <source>
        <dbReference type="Proteomes" id="UP000823775"/>
    </source>
</evidence>
<feature type="compositionally biased region" description="Low complexity" evidence="1">
    <location>
        <begin position="68"/>
        <end position="113"/>
    </location>
</feature>
<dbReference type="EMBL" id="JACEIK010001295">
    <property type="protein sequence ID" value="MCD7468078.1"/>
    <property type="molecule type" value="Genomic_DNA"/>
</dbReference>
<dbReference type="PANTHER" id="PTHR33312">
    <property type="entry name" value="MEMBRANE-ASSOCIATED KINASE REGULATOR 4-RELATED"/>
    <property type="match status" value="1"/>
</dbReference>
<feature type="compositionally biased region" description="Polar residues" evidence="1">
    <location>
        <begin position="179"/>
        <end position="188"/>
    </location>
</feature>
<comment type="caution">
    <text evidence="2">The sequence shown here is derived from an EMBL/GenBank/DDBJ whole genome shotgun (WGS) entry which is preliminary data.</text>
</comment>
<proteinExistence type="predicted"/>
<dbReference type="InterPro" id="IPR039620">
    <property type="entry name" value="BKI1/MAKR1/3/4"/>
</dbReference>
<name>A0ABS8TAX4_DATST</name>
<feature type="region of interest" description="Disordered" evidence="1">
    <location>
        <begin position="174"/>
        <end position="202"/>
    </location>
</feature>
<reference evidence="2 3" key="1">
    <citation type="journal article" date="2021" name="BMC Genomics">
        <title>Datura genome reveals duplications of psychoactive alkaloid biosynthetic genes and high mutation rate following tissue culture.</title>
        <authorList>
            <person name="Rajewski A."/>
            <person name="Carter-House D."/>
            <person name="Stajich J."/>
            <person name="Litt A."/>
        </authorList>
    </citation>
    <scope>NUCLEOTIDE SEQUENCE [LARGE SCALE GENOMIC DNA]</scope>
    <source>
        <strain evidence="2">AR-01</strain>
    </source>
</reference>
<organism evidence="2 3">
    <name type="scientific">Datura stramonium</name>
    <name type="common">Jimsonweed</name>
    <name type="synonym">Common thornapple</name>
    <dbReference type="NCBI Taxonomy" id="4076"/>
    <lineage>
        <taxon>Eukaryota</taxon>
        <taxon>Viridiplantae</taxon>
        <taxon>Streptophyta</taxon>
        <taxon>Embryophyta</taxon>
        <taxon>Tracheophyta</taxon>
        <taxon>Spermatophyta</taxon>
        <taxon>Magnoliopsida</taxon>
        <taxon>eudicotyledons</taxon>
        <taxon>Gunneridae</taxon>
        <taxon>Pentapetalae</taxon>
        <taxon>asterids</taxon>
        <taxon>lamiids</taxon>
        <taxon>Solanales</taxon>
        <taxon>Solanaceae</taxon>
        <taxon>Solanoideae</taxon>
        <taxon>Datureae</taxon>
        <taxon>Datura</taxon>
    </lineage>
</organism>